<evidence type="ECO:0000256" key="2">
    <source>
        <dbReference type="ARBA" id="ARBA00022448"/>
    </source>
</evidence>
<organism evidence="10 11">
    <name type="scientific">Caldanaerobacter subterraneus</name>
    <dbReference type="NCBI Taxonomy" id="911092"/>
    <lineage>
        <taxon>Bacteria</taxon>
        <taxon>Bacillati</taxon>
        <taxon>Bacillota</taxon>
        <taxon>Clostridia</taxon>
        <taxon>Thermoanaerobacterales</taxon>
        <taxon>Thermoanaerobacteraceae</taxon>
        <taxon>Caldanaerobacter</taxon>
    </lineage>
</organism>
<comment type="caution">
    <text evidence="10">The sequence shown here is derived from an EMBL/GenBank/DDBJ whole genome shotgun (WGS) entry which is preliminary data.</text>
</comment>
<evidence type="ECO:0000313" key="10">
    <source>
        <dbReference type="EMBL" id="HBT48578.1"/>
    </source>
</evidence>
<dbReference type="GO" id="GO:0030395">
    <property type="term" value="F:lactose binding"/>
    <property type="evidence" value="ECO:0007669"/>
    <property type="project" value="TreeGrafter"/>
</dbReference>
<dbReference type="Proteomes" id="UP000264445">
    <property type="component" value="Unassembled WGS sequence"/>
</dbReference>
<feature type="transmembrane region" description="Helical" evidence="8">
    <location>
        <begin position="331"/>
        <end position="352"/>
    </location>
</feature>
<keyword evidence="6 8" id="KW-1133">Transmembrane helix</keyword>
<dbReference type="GO" id="GO:0015528">
    <property type="term" value="F:lactose:proton symporter activity"/>
    <property type="evidence" value="ECO:0007669"/>
    <property type="project" value="TreeGrafter"/>
</dbReference>
<evidence type="ECO:0000256" key="8">
    <source>
        <dbReference type="SAM" id="Phobius"/>
    </source>
</evidence>
<evidence type="ECO:0000256" key="5">
    <source>
        <dbReference type="ARBA" id="ARBA00022692"/>
    </source>
</evidence>
<keyword evidence="2" id="KW-0813">Transport</keyword>
<protein>
    <submittedName>
        <fullName evidence="10">MFS transporter</fullName>
    </submittedName>
</protein>
<dbReference type="PANTHER" id="PTHR23522:SF10">
    <property type="entry name" value="3-PHENYLPROPIONIC ACID TRANSPORTER-RELATED"/>
    <property type="match status" value="1"/>
</dbReference>
<evidence type="ECO:0000256" key="3">
    <source>
        <dbReference type="ARBA" id="ARBA00022475"/>
    </source>
</evidence>
<dbReference type="PIRSF" id="PIRSF004925">
    <property type="entry name" value="HcaT"/>
    <property type="match status" value="1"/>
</dbReference>
<feature type="transmembrane region" description="Helical" evidence="8">
    <location>
        <begin position="136"/>
        <end position="154"/>
    </location>
</feature>
<keyword evidence="7 8" id="KW-0472">Membrane</keyword>
<feature type="transmembrane region" description="Helical" evidence="8">
    <location>
        <begin position="202"/>
        <end position="223"/>
    </location>
</feature>
<dbReference type="PROSITE" id="PS50850">
    <property type="entry name" value="MFS"/>
    <property type="match status" value="1"/>
</dbReference>
<dbReference type="InterPro" id="IPR026032">
    <property type="entry name" value="HcaT-like"/>
</dbReference>
<keyword evidence="4" id="KW-0997">Cell inner membrane</keyword>
<evidence type="ECO:0000313" key="11">
    <source>
        <dbReference type="Proteomes" id="UP000264445"/>
    </source>
</evidence>
<dbReference type="SUPFAM" id="SSF103473">
    <property type="entry name" value="MFS general substrate transporter"/>
    <property type="match status" value="1"/>
</dbReference>
<dbReference type="RefSeq" id="WP_278428634.1">
    <property type="nucleotide sequence ID" value="NZ_DOLB01000038.1"/>
</dbReference>
<evidence type="ECO:0000256" key="6">
    <source>
        <dbReference type="ARBA" id="ARBA00022989"/>
    </source>
</evidence>
<dbReference type="InterPro" id="IPR024989">
    <property type="entry name" value="MFS_assoc_dom"/>
</dbReference>
<feature type="transmembrane region" description="Helical" evidence="8">
    <location>
        <begin position="7"/>
        <end position="31"/>
    </location>
</feature>
<comment type="subcellular location">
    <subcellularLocation>
        <location evidence="1">Cell inner membrane</location>
        <topology evidence="1">Multi-pass membrane protein</topology>
    </subcellularLocation>
</comment>
<dbReference type="Pfam" id="PF12832">
    <property type="entry name" value="MFS_1_like"/>
    <property type="match status" value="1"/>
</dbReference>
<feature type="transmembrane region" description="Helical" evidence="8">
    <location>
        <begin position="291"/>
        <end position="310"/>
    </location>
</feature>
<evidence type="ECO:0000259" key="9">
    <source>
        <dbReference type="PROSITE" id="PS50850"/>
    </source>
</evidence>
<feature type="transmembrane region" description="Helical" evidence="8">
    <location>
        <begin position="358"/>
        <end position="377"/>
    </location>
</feature>
<name>A0A357VJY8_9THEO</name>
<accession>A0A357VJY8</accession>
<feature type="transmembrane region" description="Helical" evidence="8">
    <location>
        <begin position="235"/>
        <end position="254"/>
    </location>
</feature>
<dbReference type="AlphaFoldDB" id="A0A357VJY8"/>
<evidence type="ECO:0000256" key="7">
    <source>
        <dbReference type="ARBA" id="ARBA00023136"/>
    </source>
</evidence>
<dbReference type="PANTHER" id="PTHR23522">
    <property type="entry name" value="BLL5896 PROTEIN"/>
    <property type="match status" value="1"/>
</dbReference>
<feature type="domain" description="Major facilitator superfamily (MFS) profile" evidence="9">
    <location>
        <begin position="201"/>
        <end position="382"/>
    </location>
</feature>
<feature type="transmembrane region" description="Helical" evidence="8">
    <location>
        <begin position="73"/>
        <end position="89"/>
    </location>
</feature>
<dbReference type="EMBL" id="DOLB01000038">
    <property type="protein sequence ID" value="HBT48578.1"/>
    <property type="molecule type" value="Genomic_DNA"/>
</dbReference>
<dbReference type="InterPro" id="IPR036259">
    <property type="entry name" value="MFS_trans_sf"/>
</dbReference>
<evidence type="ECO:0000256" key="4">
    <source>
        <dbReference type="ARBA" id="ARBA00022519"/>
    </source>
</evidence>
<keyword evidence="3" id="KW-1003">Cell membrane</keyword>
<sequence length="382" mass="43278">MGYRASIYYYFIIFYAVFFTGGAIYGTFVPVYLDYIGYSKSEIGILMSLGPFVAIIAQPFWGITSDRARSKNFVLQILFLASIFTLALFPLSRNFYYLIAVITLFTFFQTSTGPISDAITLEYLSWTGQSFGPIRMAGTIGYAVMSVIAGWFAQRHIGSIFILNIAVMFIAFMIVFKLPVVKGHQFGKEKISIWKLFSNRNLVMLMLLNFLIQTTLGFYYTYFPIYFRKIGGSNELLGLAYFISAMSEIPFLLYADRILKKIGTRWALIGASTVAAIRWLIIFFISKACLFLPFQLLHGLIFIVLYYSMATYINQEVPKELKASGQTMNNLIGMGISRIVGSLLGGFLSDLYGIKMVFLYNSILAFSVVLIFGYIFLKKTTR</sequence>
<feature type="transmembrane region" description="Helical" evidence="8">
    <location>
        <begin position="160"/>
        <end position="181"/>
    </location>
</feature>
<keyword evidence="5 8" id="KW-0812">Transmembrane</keyword>
<dbReference type="GO" id="GO:0005886">
    <property type="term" value="C:plasma membrane"/>
    <property type="evidence" value="ECO:0007669"/>
    <property type="project" value="UniProtKB-SubCell"/>
</dbReference>
<dbReference type="Gene3D" id="1.20.1250.20">
    <property type="entry name" value="MFS general substrate transporter like domains"/>
    <property type="match status" value="2"/>
</dbReference>
<feature type="transmembrane region" description="Helical" evidence="8">
    <location>
        <begin position="95"/>
        <end position="115"/>
    </location>
</feature>
<feature type="transmembrane region" description="Helical" evidence="8">
    <location>
        <begin position="43"/>
        <end position="61"/>
    </location>
</feature>
<reference evidence="10 11" key="1">
    <citation type="journal article" date="2018" name="Nat. Biotechnol.">
        <title>A standardized bacterial taxonomy based on genome phylogeny substantially revises the tree of life.</title>
        <authorList>
            <person name="Parks D.H."/>
            <person name="Chuvochina M."/>
            <person name="Waite D.W."/>
            <person name="Rinke C."/>
            <person name="Skarshewski A."/>
            <person name="Chaumeil P.A."/>
            <person name="Hugenholtz P."/>
        </authorList>
    </citation>
    <scope>NUCLEOTIDE SEQUENCE [LARGE SCALE GENOMIC DNA]</scope>
    <source>
        <strain evidence="10">UBA12544</strain>
    </source>
</reference>
<gene>
    <name evidence="10" type="ORF">DEA61_01695</name>
</gene>
<feature type="transmembrane region" description="Helical" evidence="8">
    <location>
        <begin position="266"/>
        <end position="285"/>
    </location>
</feature>
<dbReference type="InterPro" id="IPR020846">
    <property type="entry name" value="MFS_dom"/>
</dbReference>
<proteinExistence type="predicted"/>
<evidence type="ECO:0000256" key="1">
    <source>
        <dbReference type="ARBA" id="ARBA00004429"/>
    </source>
</evidence>